<organism evidence="2 3">
    <name type="scientific">Hymenobacter sediminicola</name>
    <dbReference type="NCBI Taxonomy" id="2761579"/>
    <lineage>
        <taxon>Bacteria</taxon>
        <taxon>Pseudomonadati</taxon>
        <taxon>Bacteroidota</taxon>
        <taxon>Cytophagia</taxon>
        <taxon>Cytophagales</taxon>
        <taxon>Hymenobacteraceae</taxon>
        <taxon>Hymenobacter</taxon>
    </lineage>
</organism>
<evidence type="ECO:0000256" key="1">
    <source>
        <dbReference type="SAM" id="SignalP"/>
    </source>
</evidence>
<proteinExistence type="predicted"/>
<feature type="chain" id="PRO_5028979215" description="Lipocalin family protein" evidence="1">
    <location>
        <begin position="18"/>
        <end position="133"/>
    </location>
</feature>
<gene>
    <name evidence="2" type="ORF">H4317_07040</name>
</gene>
<reference evidence="2 3" key="1">
    <citation type="submission" date="2020-08" db="EMBL/GenBank/DDBJ databases">
        <title>Hymenobacter sp. S2-20-2 genome sequencing.</title>
        <authorList>
            <person name="Jin L."/>
        </authorList>
    </citation>
    <scope>NUCLEOTIDE SEQUENCE [LARGE SCALE GENOMIC DNA]</scope>
    <source>
        <strain evidence="2 3">S2-20-2</strain>
    </source>
</reference>
<dbReference type="AlphaFoldDB" id="A0A7G7WAZ7"/>
<keyword evidence="3" id="KW-1185">Reference proteome</keyword>
<dbReference type="EMBL" id="CP060202">
    <property type="protein sequence ID" value="QNH63540.1"/>
    <property type="molecule type" value="Genomic_DNA"/>
</dbReference>
<dbReference type="RefSeq" id="WP_185889417.1">
    <property type="nucleotide sequence ID" value="NZ_CP060202.1"/>
</dbReference>
<feature type="signal peptide" evidence="1">
    <location>
        <begin position="1"/>
        <end position="17"/>
    </location>
</feature>
<dbReference type="PROSITE" id="PS51257">
    <property type="entry name" value="PROKAR_LIPOPROTEIN"/>
    <property type="match status" value="1"/>
</dbReference>
<protein>
    <recommendedName>
        <fullName evidence="4">Lipocalin family protein</fullName>
    </recommendedName>
</protein>
<dbReference type="KEGG" id="hsk:H4317_07040"/>
<evidence type="ECO:0000313" key="2">
    <source>
        <dbReference type="EMBL" id="QNH63540.1"/>
    </source>
</evidence>
<evidence type="ECO:0008006" key="4">
    <source>
        <dbReference type="Google" id="ProtNLM"/>
    </source>
</evidence>
<dbReference type="Proteomes" id="UP000515489">
    <property type="component" value="Chromosome"/>
</dbReference>
<name>A0A7G7WAZ7_9BACT</name>
<keyword evidence="1" id="KW-0732">Signal</keyword>
<sequence length="133" mass="15259">MKRFSLLLLSLSLLATACKKDPSKPDPSLEGRWNSRSTTGYNYNAAGQLLSQDSIADVSFYMVITPDSLNYYDIMNGNSWGRHKYSRQGNTLQYSRAKCTITKLSEHTLSLRFQDVDRVPNTPYSEWEDNYSR</sequence>
<evidence type="ECO:0000313" key="3">
    <source>
        <dbReference type="Proteomes" id="UP000515489"/>
    </source>
</evidence>
<accession>A0A7G7WAZ7</accession>